<dbReference type="RefSeq" id="WP_099309785.1">
    <property type="nucleotide sequence ID" value="NZ_CP032101.1"/>
</dbReference>
<feature type="transmembrane region" description="Helical" evidence="6">
    <location>
        <begin position="179"/>
        <end position="197"/>
    </location>
</feature>
<evidence type="ECO:0000313" key="9">
    <source>
        <dbReference type="EMBL" id="PHO16704.1"/>
    </source>
</evidence>
<reference evidence="9" key="2">
    <citation type="submission" date="2017-09" db="EMBL/GenBank/DDBJ databases">
        <authorList>
            <person name="Perez-Cataluna A."/>
            <person name="Figueras M.J."/>
            <person name="Salas-Masso N."/>
        </authorList>
    </citation>
    <scope>NUCLEOTIDE SEQUENCE</scope>
    <source>
        <strain evidence="9">CECT 7727</strain>
    </source>
</reference>
<gene>
    <name evidence="8" type="ORF">AMRN_0477</name>
    <name evidence="9" type="ORF">CPH92_00075</name>
</gene>
<evidence type="ECO:0000256" key="3">
    <source>
        <dbReference type="ARBA" id="ARBA00022989"/>
    </source>
</evidence>
<dbReference type="KEGG" id="amar:AMRN_0477"/>
<keyword evidence="2 6" id="KW-0812">Transmembrane</keyword>
<dbReference type="EMBL" id="CP032101">
    <property type="protein sequence ID" value="AXX86245.1"/>
    <property type="molecule type" value="Genomic_DNA"/>
</dbReference>
<dbReference type="GO" id="GO:0016020">
    <property type="term" value="C:membrane"/>
    <property type="evidence" value="ECO:0007669"/>
    <property type="project" value="UniProtKB-SubCell"/>
</dbReference>
<keyword evidence="5" id="KW-0175">Coiled coil</keyword>
<accession>A0A347TI17</accession>
<reference evidence="8 11" key="3">
    <citation type="submission" date="2018-08" db="EMBL/GenBank/DDBJ databases">
        <title>Complete genome of the Arcobacter marinus type strain JCM 15502.</title>
        <authorList>
            <person name="Miller W.G."/>
            <person name="Yee E."/>
            <person name="Huynh S."/>
            <person name="Parker C.T."/>
        </authorList>
    </citation>
    <scope>NUCLEOTIDE SEQUENCE [LARGE SCALE GENOMIC DNA]</scope>
    <source>
        <strain evidence="8 11">JCM 15502</strain>
    </source>
</reference>
<evidence type="ECO:0000313" key="8">
    <source>
        <dbReference type="EMBL" id="AXX86245.1"/>
    </source>
</evidence>
<dbReference type="Pfam" id="PF13675">
    <property type="entry name" value="PilJ"/>
    <property type="match status" value="1"/>
</dbReference>
<evidence type="ECO:0000259" key="7">
    <source>
        <dbReference type="Pfam" id="PF13675"/>
    </source>
</evidence>
<evidence type="ECO:0000256" key="5">
    <source>
        <dbReference type="SAM" id="Coils"/>
    </source>
</evidence>
<sequence>MKKTAAISNKIKTIGLLFVILMSSVIATTIYLNAKNEKDALIINIAGKQRMLTQKISKNVFYLYHNNQHSFSELDNATQEFIYNLNSLKDGNHLIKIEPAPTTAISNQISKVEILWSSFYKNIEDIKKLLQNRNGKNEKTLKILVDTVYATNNNLLNEVDKIVSLYTTYSERKTTFIKYFQYLFALIIINLIIYSYFQLKSMEENAKKFIELSNKIKEGKLNEPIDLIHFEAEKEIVEATNTLNCFINKINAAMAYSDNASKKLEDLTNEFDEILDELSESRDLSSQLYKSEDMVIESQENLLNFTHKLEELKKELNSLSKNCKTKESIV</sequence>
<organism evidence="8 11">
    <name type="scientific">Malaciobacter marinus</name>
    <dbReference type="NCBI Taxonomy" id="505249"/>
    <lineage>
        <taxon>Bacteria</taxon>
        <taxon>Pseudomonadati</taxon>
        <taxon>Campylobacterota</taxon>
        <taxon>Epsilonproteobacteria</taxon>
        <taxon>Campylobacterales</taxon>
        <taxon>Arcobacteraceae</taxon>
        <taxon>Malaciobacter</taxon>
    </lineage>
</organism>
<evidence type="ECO:0000256" key="6">
    <source>
        <dbReference type="SAM" id="Phobius"/>
    </source>
</evidence>
<evidence type="ECO:0000313" key="10">
    <source>
        <dbReference type="Proteomes" id="UP000224740"/>
    </source>
</evidence>
<comment type="subcellular location">
    <subcellularLocation>
        <location evidence="1">Membrane</location>
        <topology evidence="1">Multi-pass membrane protein</topology>
    </subcellularLocation>
</comment>
<evidence type="ECO:0000313" key="11">
    <source>
        <dbReference type="Proteomes" id="UP000264693"/>
    </source>
</evidence>
<protein>
    <submittedName>
        <fullName evidence="8">PilJ domain-containing protein</fullName>
    </submittedName>
</protein>
<dbReference type="Proteomes" id="UP000224740">
    <property type="component" value="Unassembled WGS sequence"/>
</dbReference>
<name>A0A347TI17_9BACT</name>
<keyword evidence="10" id="KW-1185">Reference proteome</keyword>
<dbReference type="InterPro" id="IPR029095">
    <property type="entry name" value="NarX-like_N"/>
</dbReference>
<dbReference type="Proteomes" id="UP000264693">
    <property type="component" value="Chromosome"/>
</dbReference>
<reference evidence="10" key="1">
    <citation type="submission" date="2017-09" db="EMBL/GenBank/DDBJ databases">
        <title>Arcobacter canalis sp. nov., a new species isolated from a water canal contaminated with urban sewage.</title>
        <authorList>
            <person name="Perez-Cataluna A."/>
            <person name="Salas-Masso N."/>
            <person name="Figueras M.J."/>
        </authorList>
    </citation>
    <scope>NUCLEOTIDE SEQUENCE [LARGE SCALE GENOMIC DNA]</scope>
    <source>
        <strain evidence="10">CECT 7727</strain>
    </source>
</reference>
<proteinExistence type="predicted"/>
<evidence type="ECO:0000256" key="2">
    <source>
        <dbReference type="ARBA" id="ARBA00022692"/>
    </source>
</evidence>
<dbReference type="EMBL" id="NXAO01000001">
    <property type="protein sequence ID" value="PHO16704.1"/>
    <property type="molecule type" value="Genomic_DNA"/>
</dbReference>
<evidence type="ECO:0000256" key="4">
    <source>
        <dbReference type="ARBA" id="ARBA00023136"/>
    </source>
</evidence>
<feature type="domain" description="NarX-like N-terminal" evidence="7">
    <location>
        <begin position="31"/>
        <end position="128"/>
    </location>
</feature>
<keyword evidence="4 6" id="KW-0472">Membrane</keyword>
<keyword evidence="3 6" id="KW-1133">Transmembrane helix</keyword>
<feature type="coiled-coil region" evidence="5">
    <location>
        <begin position="250"/>
        <end position="329"/>
    </location>
</feature>
<evidence type="ECO:0000256" key="1">
    <source>
        <dbReference type="ARBA" id="ARBA00004141"/>
    </source>
</evidence>
<dbReference type="AlphaFoldDB" id="A0A347TI17"/>